<dbReference type="AlphaFoldDB" id="A0A2T3ZE47"/>
<evidence type="ECO:0000313" key="2">
    <source>
        <dbReference type="EMBL" id="PTB43086.1"/>
    </source>
</evidence>
<protein>
    <submittedName>
        <fullName evidence="2">Uncharacterized protein</fullName>
    </submittedName>
</protein>
<evidence type="ECO:0000313" key="3">
    <source>
        <dbReference type="Proteomes" id="UP000240493"/>
    </source>
</evidence>
<sequence>MLPTCRHGPQYRLSKRGKNRLEKDKRQDKTTKPWKGKTANATTANILPRSMDYSELALDSTCKTRLVEAAMPTRLVAHIAHAPLMLAPVASRIAISSYRAKLPSWYSYSTKHWTRHGDLPARMKWPGSTLTRCRVQTRHVSLPCPRGMGLVGSALVAGANSTDISSGSGSVHNNA</sequence>
<accession>A0A2T3ZE47</accession>
<organism evidence="2 3">
    <name type="scientific">Trichoderma asperellum (strain ATCC 204424 / CBS 433.97 / NBRC 101777)</name>
    <dbReference type="NCBI Taxonomy" id="1042311"/>
    <lineage>
        <taxon>Eukaryota</taxon>
        <taxon>Fungi</taxon>
        <taxon>Dikarya</taxon>
        <taxon>Ascomycota</taxon>
        <taxon>Pezizomycotina</taxon>
        <taxon>Sordariomycetes</taxon>
        <taxon>Hypocreomycetidae</taxon>
        <taxon>Hypocreales</taxon>
        <taxon>Hypocreaceae</taxon>
        <taxon>Trichoderma</taxon>
    </lineage>
</organism>
<feature type="region of interest" description="Disordered" evidence="1">
    <location>
        <begin position="17"/>
        <end position="36"/>
    </location>
</feature>
<dbReference type="EMBL" id="KZ679259">
    <property type="protein sequence ID" value="PTB43086.1"/>
    <property type="molecule type" value="Genomic_DNA"/>
</dbReference>
<feature type="compositionally biased region" description="Basic and acidic residues" evidence="1">
    <location>
        <begin position="19"/>
        <end position="31"/>
    </location>
</feature>
<keyword evidence="3" id="KW-1185">Reference proteome</keyword>
<reference evidence="2 3" key="1">
    <citation type="submission" date="2016-07" db="EMBL/GenBank/DDBJ databases">
        <title>Multiple horizontal gene transfer events from other fungi enriched the ability of initially mycotrophic Trichoderma (Ascomycota) to feed on dead plant biomass.</title>
        <authorList>
            <consortium name="DOE Joint Genome Institute"/>
            <person name="Aerts A."/>
            <person name="Atanasova L."/>
            <person name="Chenthamara K."/>
            <person name="Zhang J."/>
            <person name="Grujic M."/>
            <person name="Henrissat B."/>
            <person name="Kuo A."/>
            <person name="Salamov A."/>
            <person name="Lipzen A."/>
            <person name="Labutti K."/>
            <person name="Barry K."/>
            <person name="Miao Y."/>
            <person name="Rahimi M.J."/>
            <person name="Shen Q."/>
            <person name="Grigoriev I.V."/>
            <person name="Kubicek C.P."/>
            <person name="Druzhinina I.S."/>
        </authorList>
    </citation>
    <scope>NUCLEOTIDE SEQUENCE [LARGE SCALE GENOMIC DNA]</scope>
    <source>
        <strain evidence="2 3">CBS 433.97</strain>
    </source>
</reference>
<gene>
    <name evidence="2" type="ORF">M441DRAFT_56119</name>
</gene>
<evidence type="ECO:0000256" key="1">
    <source>
        <dbReference type="SAM" id="MobiDB-lite"/>
    </source>
</evidence>
<name>A0A2T3ZE47_TRIA4</name>
<dbReference type="Proteomes" id="UP000240493">
    <property type="component" value="Unassembled WGS sequence"/>
</dbReference>
<proteinExistence type="predicted"/>